<feature type="chain" id="PRO_5047046317" description="Extracellular solute-binding protein" evidence="1">
    <location>
        <begin position="22"/>
        <end position="175"/>
    </location>
</feature>
<dbReference type="PANTHER" id="PTHR43649">
    <property type="entry name" value="ARABINOSE-BINDING PROTEIN-RELATED"/>
    <property type="match status" value="1"/>
</dbReference>
<dbReference type="InterPro" id="IPR006059">
    <property type="entry name" value="SBP"/>
</dbReference>
<gene>
    <name evidence="2" type="ORF">BCONGLO52_07890</name>
</gene>
<dbReference type="GeneID" id="78122801"/>
<dbReference type="RefSeq" id="WP_241237661.1">
    <property type="nucleotide sequence ID" value="NZ_BSDQ01000001.1"/>
</dbReference>
<name>A0ABQ5RDH5_9MICO</name>
<proteinExistence type="predicted"/>
<dbReference type="EMBL" id="BSDQ01000001">
    <property type="protein sequence ID" value="GLI29948.1"/>
    <property type="molecule type" value="Genomic_DNA"/>
</dbReference>
<dbReference type="PANTHER" id="PTHR43649:SF11">
    <property type="entry name" value="ABC TRANSPORTER SUBSTRATE-BINDING PROTEIN YESO-RELATED"/>
    <property type="match status" value="1"/>
</dbReference>
<sequence>MFTRRQTLALLAAAGAIPVLASCGPNASSGGGGEGEDSGTVRIYWWGGDLRQTMTEEALELFGAQNAEITVEPEYSEWTGYWDKLAPQTAGGDMPDLLQMDEAYIDSYGSRGSLLDLESLGEALDLSAMDAKVLDTGRLADGTLVGAPLGIGIFSVGVNLDLLEASGQELPDDTT</sequence>
<keyword evidence="3" id="KW-1185">Reference proteome</keyword>
<evidence type="ECO:0000313" key="2">
    <source>
        <dbReference type="EMBL" id="GLI29948.1"/>
    </source>
</evidence>
<feature type="signal peptide" evidence="1">
    <location>
        <begin position="1"/>
        <end position="21"/>
    </location>
</feature>
<comment type="caution">
    <text evidence="2">The sequence shown here is derived from an EMBL/GenBank/DDBJ whole genome shotgun (WGS) entry which is preliminary data.</text>
</comment>
<accession>A0ABQ5RDH5</accession>
<organism evidence="2 3">
    <name type="scientific">Brachybacterium conglomeratum</name>
    <dbReference type="NCBI Taxonomy" id="47846"/>
    <lineage>
        <taxon>Bacteria</taxon>
        <taxon>Bacillati</taxon>
        <taxon>Actinomycetota</taxon>
        <taxon>Actinomycetes</taxon>
        <taxon>Micrococcales</taxon>
        <taxon>Dermabacteraceae</taxon>
        <taxon>Brachybacterium</taxon>
    </lineage>
</organism>
<evidence type="ECO:0000313" key="3">
    <source>
        <dbReference type="Proteomes" id="UP001144451"/>
    </source>
</evidence>
<dbReference type="PROSITE" id="PS51257">
    <property type="entry name" value="PROKAR_LIPOPROTEIN"/>
    <property type="match status" value="1"/>
</dbReference>
<dbReference type="Pfam" id="PF13416">
    <property type="entry name" value="SBP_bac_8"/>
    <property type="match status" value="1"/>
</dbReference>
<dbReference type="Proteomes" id="UP001144451">
    <property type="component" value="Unassembled WGS sequence"/>
</dbReference>
<dbReference type="InterPro" id="IPR050490">
    <property type="entry name" value="Bact_solute-bd_prot1"/>
</dbReference>
<dbReference type="SUPFAM" id="SSF53850">
    <property type="entry name" value="Periplasmic binding protein-like II"/>
    <property type="match status" value="1"/>
</dbReference>
<reference evidence="2" key="1">
    <citation type="submission" date="2022-12" db="EMBL/GenBank/DDBJ databases">
        <title>Reference genome sequencing for broad-spectrum identification of bacterial and archaeal isolates by mass spectrometry.</title>
        <authorList>
            <person name="Sekiguchi Y."/>
            <person name="Tourlousse D.M."/>
        </authorList>
    </citation>
    <scope>NUCLEOTIDE SEQUENCE</scope>
    <source>
        <strain evidence="2">5-2</strain>
    </source>
</reference>
<dbReference type="Gene3D" id="3.40.190.10">
    <property type="entry name" value="Periplasmic binding protein-like II"/>
    <property type="match status" value="2"/>
</dbReference>
<evidence type="ECO:0000256" key="1">
    <source>
        <dbReference type="SAM" id="SignalP"/>
    </source>
</evidence>
<keyword evidence="1" id="KW-0732">Signal</keyword>
<evidence type="ECO:0008006" key="4">
    <source>
        <dbReference type="Google" id="ProtNLM"/>
    </source>
</evidence>
<protein>
    <recommendedName>
        <fullName evidence="4">Extracellular solute-binding protein</fullName>
    </recommendedName>
</protein>